<gene>
    <name evidence="1" type="ORF">DU500_15935</name>
</gene>
<keyword evidence="2" id="KW-1185">Reference proteome</keyword>
<proteinExistence type="predicted"/>
<dbReference type="PROSITE" id="PS51257">
    <property type="entry name" value="PROKAR_LIPOPROTEIN"/>
    <property type="match status" value="1"/>
</dbReference>
<reference evidence="1 2" key="1">
    <citation type="submission" date="2018-07" db="EMBL/GenBank/DDBJ databases">
        <title>Genome sequences of Haloplanus sp. CBA1113.</title>
        <authorList>
            <person name="Kim Y.B."/>
            <person name="Roh S.W."/>
        </authorList>
    </citation>
    <scope>NUCLEOTIDE SEQUENCE [LARGE SCALE GENOMIC DNA]</scope>
    <source>
        <strain evidence="1 2">CBA1113</strain>
    </source>
</reference>
<dbReference type="Proteomes" id="UP000253273">
    <property type="component" value="Chromosome"/>
</dbReference>
<dbReference type="KEGG" id="haj:DU500_15935"/>
<dbReference type="AlphaFoldDB" id="A0A345E6H3"/>
<sequence length="59" mass="5949">MMRRTRLVGQAFLALACLLFLGSAAGMVGGFISLAESVPYVGAALCCLVGGGVLSRSGE</sequence>
<organism evidence="1 2">
    <name type="scientific">Haloplanus rubicundus</name>
    <dbReference type="NCBI Taxonomy" id="1547898"/>
    <lineage>
        <taxon>Archaea</taxon>
        <taxon>Methanobacteriati</taxon>
        <taxon>Methanobacteriota</taxon>
        <taxon>Stenosarchaea group</taxon>
        <taxon>Halobacteria</taxon>
        <taxon>Halobacteriales</taxon>
        <taxon>Haloferacaceae</taxon>
        <taxon>Haloplanus</taxon>
    </lineage>
</organism>
<evidence type="ECO:0000313" key="1">
    <source>
        <dbReference type="EMBL" id="AXG07795.1"/>
    </source>
</evidence>
<evidence type="ECO:0000313" key="2">
    <source>
        <dbReference type="Proteomes" id="UP000253273"/>
    </source>
</evidence>
<dbReference type="EMBL" id="CP031150">
    <property type="protein sequence ID" value="AXG07795.1"/>
    <property type="molecule type" value="Genomic_DNA"/>
</dbReference>
<name>A0A345E6H3_9EURY</name>
<accession>A0A345E6H3</accession>
<protein>
    <submittedName>
        <fullName evidence="1">Uncharacterized protein</fullName>
    </submittedName>
</protein>